<keyword evidence="4" id="KW-1185">Reference proteome</keyword>
<evidence type="ECO:0000313" key="4">
    <source>
        <dbReference type="Proteomes" id="UP001642540"/>
    </source>
</evidence>
<evidence type="ECO:0000256" key="1">
    <source>
        <dbReference type="ARBA" id="ARBA00022737"/>
    </source>
</evidence>
<dbReference type="InterPro" id="IPR002110">
    <property type="entry name" value="Ankyrin_rpt"/>
</dbReference>
<accession>A0ABP1RAN4</accession>
<dbReference type="PANTHER" id="PTHR24198:SF165">
    <property type="entry name" value="ANKYRIN REPEAT-CONTAINING PROTEIN-RELATED"/>
    <property type="match status" value="1"/>
</dbReference>
<name>A0ABP1RAN4_9HEXA</name>
<protein>
    <submittedName>
        <fullName evidence="3">Uncharacterized protein</fullName>
    </submittedName>
</protein>
<dbReference type="EMBL" id="CAXLJM020000068">
    <property type="protein sequence ID" value="CAL8124007.1"/>
    <property type="molecule type" value="Genomic_DNA"/>
</dbReference>
<proteinExistence type="predicted"/>
<dbReference type="Proteomes" id="UP001642540">
    <property type="component" value="Unassembled WGS sequence"/>
</dbReference>
<gene>
    <name evidence="3" type="ORF">ODALV1_LOCUS20417</name>
</gene>
<evidence type="ECO:0000256" key="2">
    <source>
        <dbReference type="ARBA" id="ARBA00023043"/>
    </source>
</evidence>
<organism evidence="3 4">
    <name type="scientific">Orchesella dallaii</name>
    <dbReference type="NCBI Taxonomy" id="48710"/>
    <lineage>
        <taxon>Eukaryota</taxon>
        <taxon>Metazoa</taxon>
        <taxon>Ecdysozoa</taxon>
        <taxon>Arthropoda</taxon>
        <taxon>Hexapoda</taxon>
        <taxon>Collembola</taxon>
        <taxon>Entomobryomorpha</taxon>
        <taxon>Entomobryoidea</taxon>
        <taxon>Orchesellidae</taxon>
        <taxon>Orchesellinae</taxon>
        <taxon>Orchesella</taxon>
    </lineage>
</organism>
<dbReference type="Pfam" id="PF12796">
    <property type="entry name" value="Ank_2"/>
    <property type="match status" value="1"/>
</dbReference>
<dbReference type="InterPro" id="IPR036770">
    <property type="entry name" value="Ankyrin_rpt-contain_sf"/>
</dbReference>
<evidence type="ECO:0000313" key="3">
    <source>
        <dbReference type="EMBL" id="CAL8124007.1"/>
    </source>
</evidence>
<dbReference type="SUPFAM" id="SSF48403">
    <property type="entry name" value="Ankyrin repeat"/>
    <property type="match status" value="1"/>
</dbReference>
<keyword evidence="2" id="KW-0040">ANK repeat</keyword>
<keyword evidence="1" id="KW-0677">Repeat</keyword>
<dbReference type="PANTHER" id="PTHR24198">
    <property type="entry name" value="ANKYRIN REPEAT AND PROTEIN KINASE DOMAIN-CONTAINING PROTEIN"/>
    <property type="match status" value="1"/>
</dbReference>
<comment type="caution">
    <text evidence="3">The sequence shown here is derived from an EMBL/GenBank/DDBJ whole genome shotgun (WGS) entry which is preliminary data.</text>
</comment>
<dbReference type="Gene3D" id="1.25.40.20">
    <property type="entry name" value="Ankyrin repeat-containing domain"/>
    <property type="match status" value="1"/>
</dbReference>
<sequence length="189" mass="21664">MPALSVTKQSVYVFWLHYARFYHIQREFYTLGHTVEEYHMIASLAFEHGFNPGLRSSSPGEMTFLHVAVEQYHNLLLETISLFKKYNVDFNAVRGNGQSVFEVAIQWGASSTVLENLIQAGCILPTNESRQNVLHMACKYCNLSAVKYFVEQFEFKVNKACKRGYTPLHYAVASSADVIHFKSEAYLFK</sequence>
<reference evidence="3 4" key="1">
    <citation type="submission" date="2024-08" db="EMBL/GenBank/DDBJ databases">
        <authorList>
            <person name="Cucini C."/>
            <person name="Frati F."/>
        </authorList>
    </citation>
    <scope>NUCLEOTIDE SEQUENCE [LARGE SCALE GENOMIC DNA]</scope>
</reference>